<reference evidence="5" key="1">
    <citation type="submission" date="2017-05" db="EMBL/GenBank/DDBJ databases">
        <authorList>
            <person name="Lin X."/>
        </authorList>
    </citation>
    <scope>NUCLEOTIDE SEQUENCE [LARGE SCALE GENOMIC DNA]</scope>
    <source>
        <strain evidence="5">JLT2012</strain>
    </source>
</reference>
<keyword evidence="2" id="KW-0597">Phosphoprotein</keyword>
<dbReference type="InterPro" id="IPR036641">
    <property type="entry name" value="HPT_dom_sf"/>
</dbReference>
<gene>
    <name evidence="4" type="ORF">B5C34_11455</name>
</gene>
<protein>
    <recommendedName>
        <fullName evidence="3">HPt domain-containing protein</fullName>
    </recommendedName>
</protein>
<sequence>MVPTALREIAGDDEELLMQLLADLAQSLSKSIELLRNAESDDEVRQFAHRLKGGALGIGSERLAALAVSAERNPHLLRELMAEIDAVFAEEFGQLIDA</sequence>
<organism evidence="4 5">
    <name type="scientific">Pacificimonas flava</name>
    <dbReference type="NCBI Taxonomy" id="1234595"/>
    <lineage>
        <taxon>Bacteria</taxon>
        <taxon>Pseudomonadati</taxon>
        <taxon>Pseudomonadota</taxon>
        <taxon>Alphaproteobacteria</taxon>
        <taxon>Sphingomonadales</taxon>
        <taxon>Sphingosinicellaceae</taxon>
        <taxon>Pacificimonas</taxon>
    </lineage>
</organism>
<dbReference type="GO" id="GO:0004672">
    <property type="term" value="F:protein kinase activity"/>
    <property type="evidence" value="ECO:0007669"/>
    <property type="project" value="UniProtKB-ARBA"/>
</dbReference>
<dbReference type="SUPFAM" id="SSF47226">
    <property type="entry name" value="Histidine-containing phosphotransfer domain, HPT domain"/>
    <property type="match status" value="1"/>
</dbReference>
<evidence type="ECO:0000313" key="5">
    <source>
        <dbReference type="Proteomes" id="UP000198462"/>
    </source>
</evidence>
<dbReference type="OrthoDB" id="9981220at2"/>
<dbReference type="InterPro" id="IPR008207">
    <property type="entry name" value="Sig_transdc_His_kin_Hpt_dom"/>
</dbReference>
<evidence type="ECO:0000259" key="3">
    <source>
        <dbReference type="PROSITE" id="PS50894"/>
    </source>
</evidence>
<keyword evidence="5" id="KW-1185">Reference proteome</keyword>
<accession>A0A219B6N3</accession>
<evidence type="ECO:0000256" key="1">
    <source>
        <dbReference type="ARBA" id="ARBA00023012"/>
    </source>
</evidence>
<dbReference type="Proteomes" id="UP000198462">
    <property type="component" value="Unassembled WGS sequence"/>
</dbReference>
<dbReference type="AlphaFoldDB" id="A0A219B6N3"/>
<dbReference type="GO" id="GO:0000160">
    <property type="term" value="P:phosphorelay signal transduction system"/>
    <property type="evidence" value="ECO:0007669"/>
    <property type="project" value="UniProtKB-KW"/>
</dbReference>
<keyword evidence="1" id="KW-0902">Two-component regulatory system</keyword>
<dbReference type="EMBL" id="NFZT01000001">
    <property type="protein sequence ID" value="OWV34015.1"/>
    <property type="molecule type" value="Genomic_DNA"/>
</dbReference>
<evidence type="ECO:0000313" key="4">
    <source>
        <dbReference type="EMBL" id="OWV34015.1"/>
    </source>
</evidence>
<feature type="modified residue" description="Phosphohistidine" evidence="2">
    <location>
        <position position="49"/>
    </location>
</feature>
<comment type="caution">
    <text evidence="4">The sequence shown here is derived from an EMBL/GenBank/DDBJ whole genome shotgun (WGS) entry which is preliminary data.</text>
</comment>
<feature type="domain" description="HPt" evidence="3">
    <location>
        <begin position="9"/>
        <end position="98"/>
    </location>
</feature>
<proteinExistence type="predicted"/>
<dbReference type="Gene3D" id="1.20.120.160">
    <property type="entry name" value="HPT domain"/>
    <property type="match status" value="1"/>
</dbReference>
<evidence type="ECO:0000256" key="2">
    <source>
        <dbReference type="PROSITE-ProRule" id="PRU00110"/>
    </source>
</evidence>
<dbReference type="Pfam" id="PF01627">
    <property type="entry name" value="Hpt"/>
    <property type="match status" value="1"/>
</dbReference>
<dbReference type="RefSeq" id="WP_088712714.1">
    <property type="nucleotide sequence ID" value="NZ_NFZT01000001.1"/>
</dbReference>
<name>A0A219B6N3_9SPHN</name>
<dbReference type="PROSITE" id="PS50894">
    <property type="entry name" value="HPT"/>
    <property type="match status" value="1"/>
</dbReference>